<dbReference type="AlphaFoldDB" id="A0A0U9HIC3"/>
<dbReference type="PROSITE" id="PS50842">
    <property type="entry name" value="EXPANSIN_EG45"/>
    <property type="match status" value="1"/>
</dbReference>
<dbReference type="Gene3D" id="2.40.40.10">
    <property type="entry name" value="RlpA-like domain"/>
    <property type="match status" value="1"/>
</dbReference>
<protein>
    <recommendedName>
        <fullName evidence="2">Expansin-like EG45 domain-containing protein</fullName>
    </recommendedName>
</protein>
<evidence type="ECO:0000256" key="1">
    <source>
        <dbReference type="SAM" id="SignalP"/>
    </source>
</evidence>
<keyword evidence="4" id="KW-1185">Reference proteome</keyword>
<reference evidence="3 4" key="1">
    <citation type="journal article" date="2014" name="Nat. Commun.">
        <title>Klebsormidium flaccidum genome reveals primary factors for plant terrestrial adaptation.</title>
        <authorList>
            <person name="Hori K."/>
            <person name="Maruyama F."/>
            <person name="Fujisawa T."/>
            <person name="Togashi T."/>
            <person name="Yamamoto N."/>
            <person name="Seo M."/>
            <person name="Sato S."/>
            <person name="Yamada T."/>
            <person name="Mori H."/>
            <person name="Tajima N."/>
            <person name="Moriyama T."/>
            <person name="Ikeuchi M."/>
            <person name="Watanabe M."/>
            <person name="Wada H."/>
            <person name="Kobayashi K."/>
            <person name="Saito M."/>
            <person name="Masuda T."/>
            <person name="Sasaki-Sekimoto Y."/>
            <person name="Mashiguchi K."/>
            <person name="Awai K."/>
            <person name="Shimojima M."/>
            <person name="Masuda S."/>
            <person name="Iwai M."/>
            <person name="Nobusawa T."/>
            <person name="Narise T."/>
            <person name="Kondo S."/>
            <person name="Saito H."/>
            <person name="Sato R."/>
            <person name="Murakawa M."/>
            <person name="Ihara Y."/>
            <person name="Oshima-Yamada Y."/>
            <person name="Ohtaka K."/>
            <person name="Satoh M."/>
            <person name="Sonobe K."/>
            <person name="Ishii M."/>
            <person name="Ohtani R."/>
            <person name="Kanamori-Sato M."/>
            <person name="Honoki R."/>
            <person name="Miyazaki D."/>
            <person name="Mochizuki H."/>
            <person name="Umetsu J."/>
            <person name="Higashi K."/>
            <person name="Shibata D."/>
            <person name="Kamiya Y."/>
            <person name="Sato N."/>
            <person name="Nakamura Y."/>
            <person name="Tabata S."/>
            <person name="Ida S."/>
            <person name="Kurokawa K."/>
            <person name="Ohta H."/>
        </authorList>
    </citation>
    <scope>NUCLEOTIDE SEQUENCE [LARGE SCALE GENOMIC DNA]</scope>
    <source>
        <strain evidence="3 4">NIES-2285</strain>
    </source>
</reference>
<dbReference type="Proteomes" id="UP000054558">
    <property type="component" value="Unassembled WGS sequence"/>
</dbReference>
<dbReference type="InterPro" id="IPR007112">
    <property type="entry name" value="Expansin/allergen_DPBB_dom"/>
</dbReference>
<evidence type="ECO:0000259" key="2">
    <source>
        <dbReference type="PROSITE" id="PS50842"/>
    </source>
</evidence>
<feature type="chain" id="PRO_5006864945" description="Expansin-like EG45 domain-containing protein" evidence="1">
    <location>
        <begin position="24"/>
        <end position="333"/>
    </location>
</feature>
<feature type="signal peptide" evidence="1">
    <location>
        <begin position="1"/>
        <end position="23"/>
    </location>
</feature>
<evidence type="ECO:0000313" key="3">
    <source>
        <dbReference type="EMBL" id="GAQ80246.1"/>
    </source>
</evidence>
<dbReference type="EMBL" id="DF236998">
    <property type="protein sequence ID" value="GAQ80246.1"/>
    <property type="molecule type" value="Genomic_DNA"/>
</dbReference>
<gene>
    <name evidence="3" type="ORF">KFL_000490360</name>
</gene>
<dbReference type="OrthoDB" id="5823761at2759"/>
<evidence type="ECO:0000313" key="4">
    <source>
        <dbReference type="Proteomes" id="UP000054558"/>
    </source>
</evidence>
<dbReference type="InterPro" id="IPR036908">
    <property type="entry name" value="RlpA-like_sf"/>
</dbReference>
<organism evidence="3 4">
    <name type="scientific">Klebsormidium nitens</name>
    <name type="common">Green alga</name>
    <name type="synonym">Ulothrix nitens</name>
    <dbReference type="NCBI Taxonomy" id="105231"/>
    <lineage>
        <taxon>Eukaryota</taxon>
        <taxon>Viridiplantae</taxon>
        <taxon>Streptophyta</taxon>
        <taxon>Klebsormidiophyceae</taxon>
        <taxon>Klebsormidiales</taxon>
        <taxon>Klebsormidiaceae</taxon>
        <taxon>Klebsormidium</taxon>
    </lineage>
</organism>
<feature type="domain" description="Expansin-like EG45" evidence="2">
    <location>
        <begin position="104"/>
        <end position="221"/>
    </location>
</feature>
<accession>A0A0U9HIC3</accession>
<dbReference type="SUPFAM" id="SSF50685">
    <property type="entry name" value="Barwin-like endoglucanases"/>
    <property type="match status" value="1"/>
</dbReference>
<keyword evidence="1" id="KW-0732">Signal</keyword>
<proteinExistence type="predicted"/>
<name>A0A0U9HIC3_KLENI</name>
<sequence>MAPHKLGTALALLALCSLATCHAFSLKDVSALLGQKSTAAKTWQEIHAEKLDPELGRPVWWNETVMDVMAEEHVGRRSTLGLGDAAPVTVTFYSEPNMDCETGNGQCGYGTDANGDTDFVRNALYPLHVAAGNMDFLGGCGACGILTGPSGLSRGYVVTDVTDVIDDMGPRDWPPQGSHIDMCCNQFHEFQSLDKGKGIDCKNGGIFTGHWRRVPCQSLGYPDYPDNNVVIRIQAWNQYAKAVVPSRLSGVGEVAQVNFITEHSGFHQGHRVDGWGAWWSPNADLSGHGGVALEIILRDGSRVNFNKGANPFPLGDFATWQTGQLYNYEGNAS</sequence>